<sequence length="313" mass="34272">MKVTVVGAGALGGYFGLRLLEAGNDVNFLVRERRGGQLEEEGLGLISPYGDYKADHLQIYTNADQIKECDLVFLSVKGYHLQGVLPQLKILAAKGAYILPVLNGIEHLSILQEACGEDKVLGGLAFIIATLDDKGHVCHTSSQHDFIIGGLDEKQRAVCDRLAKAAEQANINVAVSATILTELWKKYTFITAFSGITTASRLTIGPIRENEALTNLSIEVLQEMTQLAKAYHVDLTDIMPQAGAEQIKSFPDEATSSMHQDFRKGLPLEVDHLLGGALRLANKRSLKIPHIETIHALLKPYEHGRQERTAIDI</sequence>
<dbReference type="PANTHER" id="PTHR21708">
    <property type="entry name" value="PROBABLE 2-DEHYDROPANTOATE 2-REDUCTASE"/>
    <property type="match status" value="1"/>
</dbReference>
<comment type="catalytic activity">
    <reaction evidence="4">
        <text>(R)-pantoate + NADP(+) = 2-dehydropantoate + NADPH + H(+)</text>
        <dbReference type="Rhea" id="RHEA:16233"/>
        <dbReference type="ChEBI" id="CHEBI:11561"/>
        <dbReference type="ChEBI" id="CHEBI:15378"/>
        <dbReference type="ChEBI" id="CHEBI:15980"/>
        <dbReference type="ChEBI" id="CHEBI:57783"/>
        <dbReference type="ChEBI" id="CHEBI:58349"/>
        <dbReference type="EC" id="1.1.1.169"/>
    </reaction>
</comment>
<dbReference type="Pfam" id="PF08546">
    <property type="entry name" value="ApbA_C"/>
    <property type="match status" value="1"/>
</dbReference>
<evidence type="ECO:0000256" key="1">
    <source>
        <dbReference type="ARBA" id="ARBA00007870"/>
    </source>
</evidence>
<keyword evidence="2 4" id="KW-0521">NADP</keyword>
<feature type="domain" description="Ketopantoate reductase N-terminal" evidence="5">
    <location>
        <begin position="3"/>
        <end position="151"/>
    </location>
</feature>
<dbReference type="Gene3D" id="1.10.1040.10">
    <property type="entry name" value="N-(1-d-carboxylethyl)-l-norvaline Dehydrogenase, domain 2"/>
    <property type="match status" value="1"/>
</dbReference>
<evidence type="ECO:0000256" key="4">
    <source>
        <dbReference type="RuleBase" id="RU362068"/>
    </source>
</evidence>
<dbReference type="UniPathway" id="UPA00028">
    <property type="reaction ID" value="UER00004"/>
</dbReference>
<dbReference type="GO" id="GO:0005737">
    <property type="term" value="C:cytoplasm"/>
    <property type="evidence" value="ECO:0007669"/>
    <property type="project" value="TreeGrafter"/>
</dbReference>
<comment type="function">
    <text evidence="4">Catalyzes the NADPH-dependent reduction of ketopantoate into pantoic acid.</text>
</comment>
<evidence type="ECO:0000256" key="2">
    <source>
        <dbReference type="ARBA" id="ARBA00022857"/>
    </source>
</evidence>
<evidence type="ECO:0000259" key="6">
    <source>
        <dbReference type="Pfam" id="PF08546"/>
    </source>
</evidence>
<dbReference type="GO" id="GO:0008677">
    <property type="term" value="F:2-dehydropantoate 2-reductase activity"/>
    <property type="evidence" value="ECO:0007669"/>
    <property type="project" value="UniProtKB-EC"/>
</dbReference>
<dbReference type="PANTHER" id="PTHR21708:SF26">
    <property type="entry name" value="2-DEHYDROPANTOATE 2-REDUCTASE"/>
    <property type="match status" value="1"/>
</dbReference>
<organism evidence="7 8">
    <name type="scientific">Scopulibacillus darangshiensis</name>
    <dbReference type="NCBI Taxonomy" id="442528"/>
    <lineage>
        <taxon>Bacteria</taxon>
        <taxon>Bacillati</taxon>
        <taxon>Bacillota</taxon>
        <taxon>Bacilli</taxon>
        <taxon>Bacillales</taxon>
        <taxon>Sporolactobacillaceae</taxon>
        <taxon>Scopulibacillus</taxon>
    </lineage>
</organism>
<protein>
    <recommendedName>
        <fullName evidence="4">2-dehydropantoate 2-reductase</fullName>
        <ecNumber evidence="4">1.1.1.169</ecNumber>
    </recommendedName>
    <alternativeName>
        <fullName evidence="4">Ketopantoate reductase</fullName>
    </alternativeName>
</protein>
<gene>
    <name evidence="7" type="ORF">EV207_13333</name>
</gene>
<evidence type="ECO:0000259" key="5">
    <source>
        <dbReference type="Pfam" id="PF02558"/>
    </source>
</evidence>
<dbReference type="InterPro" id="IPR008927">
    <property type="entry name" value="6-PGluconate_DH-like_C_sf"/>
</dbReference>
<evidence type="ECO:0000313" key="8">
    <source>
        <dbReference type="Proteomes" id="UP000295416"/>
    </source>
</evidence>
<evidence type="ECO:0000313" key="7">
    <source>
        <dbReference type="EMBL" id="TCP23027.1"/>
    </source>
</evidence>
<evidence type="ECO:0000256" key="3">
    <source>
        <dbReference type="ARBA" id="ARBA00023002"/>
    </source>
</evidence>
<dbReference type="SUPFAM" id="SSF51735">
    <property type="entry name" value="NAD(P)-binding Rossmann-fold domains"/>
    <property type="match status" value="1"/>
</dbReference>
<dbReference type="AlphaFoldDB" id="A0A4R2NN10"/>
<keyword evidence="3 4" id="KW-0560">Oxidoreductase</keyword>
<dbReference type="FunFam" id="3.40.50.720:FF:000307">
    <property type="entry name" value="2-dehydropantoate 2-reductase"/>
    <property type="match status" value="1"/>
</dbReference>
<dbReference type="RefSeq" id="WP_132747451.1">
    <property type="nucleotide sequence ID" value="NZ_SLXK01000033.1"/>
</dbReference>
<proteinExistence type="inferred from homology"/>
<dbReference type="InterPro" id="IPR013332">
    <property type="entry name" value="KPR_N"/>
</dbReference>
<dbReference type="Gene3D" id="3.40.50.720">
    <property type="entry name" value="NAD(P)-binding Rossmann-like Domain"/>
    <property type="match status" value="1"/>
</dbReference>
<keyword evidence="8" id="KW-1185">Reference proteome</keyword>
<name>A0A4R2NN10_9BACL</name>
<dbReference type="EMBL" id="SLXK01000033">
    <property type="protein sequence ID" value="TCP23027.1"/>
    <property type="molecule type" value="Genomic_DNA"/>
</dbReference>
<dbReference type="GO" id="GO:0015940">
    <property type="term" value="P:pantothenate biosynthetic process"/>
    <property type="evidence" value="ECO:0007669"/>
    <property type="project" value="UniProtKB-UniPathway"/>
</dbReference>
<dbReference type="InterPro" id="IPR013328">
    <property type="entry name" value="6PGD_dom2"/>
</dbReference>
<dbReference type="EC" id="1.1.1.169" evidence="4"/>
<accession>A0A4R2NN10</accession>
<dbReference type="Pfam" id="PF02558">
    <property type="entry name" value="ApbA"/>
    <property type="match status" value="1"/>
</dbReference>
<keyword evidence="4" id="KW-0566">Pantothenate biosynthesis</keyword>
<dbReference type="InterPro" id="IPR036291">
    <property type="entry name" value="NAD(P)-bd_dom_sf"/>
</dbReference>
<comment type="similarity">
    <text evidence="1 4">Belongs to the ketopantoate reductase family.</text>
</comment>
<dbReference type="FunFam" id="1.10.1040.10:FF:000017">
    <property type="entry name" value="2-dehydropantoate 2-reductase"/>
    <property type="match status" value="1"/>
</dbReference>
<dbReference type="NCBIfam" id="TIGR00745">
    <property type="entry name" value="apbA_panE"/>
    <property type="match status" value="1"/>
</dbReference>
<dbReference type="InterPro" id="IPR051402">
    <property type="entry name" value="KPR-Related"/>
</dbReference>
<reference evidence="7 8" key="1">
    <citation type="submission" date="2019-03" db="EMBL/GenBank/DDBJ databases">
        <title>Genomic Encyclopedia of Type Strains, Phase IV (KMG-IV): sequencing the most valuable type-strain genomes for metagenomic binning, comparative biology and taxonomic classification.</title>
        <authorList>
            <person name="Goeker M."/>
        </authorList>
    </citation>
    <scope>NUCLEOTIDE SEQUENCE [LARGE SCALE GENOMIC DNA]</scope>
    <source>
        <strain evidence="7 8">DSM 19377</strain>
    </source>
</reference>
<dbReference type="SUPFAM" id="SSF48179">
    <property type="entry name" value="6-phosphogluconate dehydrogenase C-terminal domain-like"/>
    <property type="match status" value="1"/>
</dbReference>
<comment type="caution">
    <text evidence="7">The sequence shown here is derived from an EMBL/GenBank/DDBJ whole genome shotgun (WGS) entry which is preliminary data.</text>
</comment>
<dbReference type="Proteomes" id="UP000295416">
    <property type="component" value="Unassembled WGS sequence"/>
</dbReference>
<feature type="domain" description="Ketopantoate reductase C-terminal" evidence="6">
    <location>
        <begin position="179"/>
        <end position="302"/>
    </location>
</feature>
<dbReference type="OrthoDB" id="9793586at2"/>
<dbReference type="InterPro" id="IPR003710">
    <property type="entry name" value="ApbA"/>
</dbReference>
<comment type="pathway">
    <text evidence="4">Cofactor biosynthesis; (R)-pantothenate biosynthesis; (R)-pantoate from 3-methyl-2-oxobutanoate: step 2/2.</text>
</comment>
<dbReference type="InterPro" id="IPR013752">
    <property type="entry name" value="KPA_reductase"/>
</dbReference>